<accession>A0ABW3ID42</accession>
<reference evidence="3" key="1">
    <citation type="journal article" date="2019" name="Int. J. Syst. Evol. Microbiol.">
        <title>The Global Catalogue of Microorganisms (GCM) 10K type strain sequencing project: providing services to taxonomists for standard genome sequencing and annotation.</title>
        <authorList>
            <consortium name="The Broad Institute Genomics Platform"/>
            <consortium name="The Broad Institute Genome Sequencing Center for Infectious Disease"/>
            <person name="Wu L."/>
            <person name="Ma J."/>
        </authorList>
    </citation>
    <scope>NUCLEOTIDE SEQUENCE [LARGE SCALE GENOMIC DNA]</scope>
    <source>
        <strain evidence="3">CCUG 60898</strain>
    </source>
</reference>
<gene>
    <name evidence="2" type="ORF">ACFQ1G_03795</name>
</gene>
<evidence type="ECO:0000313" key="3">
    <source>
        <dbReference type="Proteomes" id="UP001597100"/>
    </source>
</evidence>
<proteinExistence type="predicted"/>
<dbReference type="EMBL" id="JBHTJP010000032">
    <property type="protein sequence ID" value="MFD0975906.1"/>
    <property type="molecule type" value="Genomic_DNA"/>
</dbReference>
<evidence type="ECO:0000259" key="1">
    <source>
        <dbReference type="Pfam" id="PF13590"/>
    </source>
</evidence>
<evidence type="ECO:0000313" key="2">
    <source>
        <dbReference type="EMBL" id="MFD0975906.1"/>
    </source>
</evidence>
<dbReference type="Pfam" id="PF13590">
    <property type="entry name" value="DUF4136"/>
    <property type="match status" value="1"/>
</dbReference>
<dbReference type="Proteomes" id="UP001597100">
    <property type="component" value="Unassembled WGS sequence"/>
</dbReference>
<organism evidence="2 3">
    <name type="scientific">Salinimicrobium gaetbulicola</name>
    <dbReference type="NCBI Taxonomy" id="999702"/>
    <lineage>
        <taxon>Bacteria</taxon>
        <taxon>Pseudomonadati</taxon>
        <taxon>Bacteroidota</taxon>
        <taxon>Flavobacteriia</taxon>
        <taxon>Flavobacteriales</taxon>
        <taxon>Flavobacteriaceae</taxon>
        <taxon>Salinimicrobium</taxon>
    </lineage>
</organism>
<name>A0ABW3ID42_9FLAO</name>
<dbReference type="RefSeq" id="WP_380736942.1">
    <property type="nucleotide sequence ID" value="NZ_JBHTJP010000032.1"/>
</dbReference>
<dbReference type="Gene3D" id="3.30.160.670">
    <property type="match status" value="1"/>
</dbReference>
<sequence length="196" mass="22805">MDFLKNAKFLFTLSIAIMIASCGPKVNTDKRVAVDMDSFSSYAFLPNQDTIKTSNYDNKLVNEMVIGYINDEMTDQDYRLDREQPDLLVYYHLMMDEATAVNSVPVYTNYSYYRPGYYVGPYYRDFAYNNYYTIPRLSGEHIKQVSYKEGTLVIDLIDRRTKEIIWRGTANDVISPGDLDAEIRSYVNAIFEKFPK</sequence>
<keyword evidence="3" id="KW-1185">Reference proteome</keyword>
<protein>
    <submittedName>
        <fullName evidence="2">DUF4136 domain-containing protein</fullName>
    </submittedName>
</protein>
<comment type="caution">
    <text evidence="2">The sequence shown here is derived from an EMBL/GenBank/DDBJ whole genome shotgun (WGS) entry which is preliminary data.</text>
</comment>
<dbReference type="PROSITE" id="PS51257">
    <property type="entry name" value="PROKAR_LIPOPROTEIN"/>
    <property type="match status" value="1"/>
</dbReference>
<feature type="domain" description="DUF4136" evidence="1">
    <location>
        <begin position="26"/>
        <end position="195"/>
    </location>
</feature>
<dbReference type="InterPro" id="IPR025411">
    <property type="entry name" value="DUF4136"/>
</dbReference>